<dbReference type="GeneID" id="78371689"/>
<dbReference type="InterPro" id="IPR044068">
    <property type="entry name" value="CB"/>
</dbReference>
<dbReference type="EMBL" id="JXUW01000002">
    <property type="protein sequence ID" value="KJE77976.1"/>
    <property type="molecule type" value="Genomic_DNA"/>
</dbReference>
<dbReference type="PATRIC" id="fig|1121877.4.peg.379"/>
<evidence type="ECO:0000256" key="6">
    <source>
        <dbReference type="ARBA" id="ARBA00023125"/>
    </source>
</evidence>
<keyword evidence="6 9" id="KW-0238">DNA-binding</keyword>
<dbReference type="GO" id="GO:0005737">
    <property type="term" value="C:cytoplasm"/>
    <property type="evidence" value="ECO:0007669"/>
    <property type="project" value="UniProtKB-SubCell"/>
</dbReference>
<feature type="active site" evidence="9">
    <location>
        <position position="180"/>
    </location>
</feature>
<dbReference type="InterPro" id="IPR013762">
    <property type="entry name" value="Integrase-like_cat_sf"/>
</dbReference>
<dbReference type="PROSITE" id="PS51898">
    <property type="entry name" value="TYR_RECOMBINASE"/>
    <property type="match status" value="1"/>
</dbReference>
<dbReference type="Proteomes" id="UP000032336">
    <property type="component" value="Unassembled WGS sequence"/>
</dbReference>
<protein>
    <recommendedName>
        <fullName evidence="9">Tyrosine recombinase XerC</fullName>
    </recommendedName>
</protein>
<dbReference type="Gene3D" id="1.10.443.10">
    <property type="entry name" value="Intergrase catalytic core"/>
    <property type="match status" value="1"/>
</dbReference>
<keyword evidence="5 9" id="KW-0229">DNA integration</keyword>
<dbReference type="PANTHER" id="PTHR30349:SF81">
    <property type="entry name" value="TYROSINE RECOMBINASE XERC"/>
    <property type="match status" value="1"/>
</dbReference>
<dbReference type="HAMAP" id="MF_01808">
    <property type="entry name" value="Recomb_XerC_XerD"/>
    <property type="match status" value="1"/>
</dbReference>
<dbReference type="GO" id="GO:0051301">
    <property type="term" value="P:cell division"/>
    <property type="evidence" value="ECO:0007669"/>
    <property type="project" value="UniProtKB-KW"/>
</dbReference>
<proteinExistence type="inferred from homology"/>
<feature type="domain" description="Core-binding (CB)" evidence="11">
    <location>
        <begin position="11"/>
        <end position="95"/>
    </location>
</feature>
<dbReference type="SUPFAM" id="SSF47823">
    <property type="entry name" value="lambda integrase-like, N-terminal domain"/>
    <property type="match status" value="1"/>
</dbReference>
<evidence type="ECO:0000256" key="8">
    <source>
        <dbReference type="ARBA" id="ARBA00023306"/>
    </source>
</evidence>
<dbReference type="GO" id="GO:0006313">
    <property type="term" value="P:DNA transposition"/>
    <property type="evidence" value="ECO:0007669"/>
    <property type="project" value="UniProtKB-UniRule"/>
</dbReference>
<feature type="active site" evidence="9">
    <location>
        <position position="278"/>
    </location>
</feature>
<evidence type="ECO:0000256" key="5">
    <source>
        <dbReference type="ARBA" id="ARBA00022908"/>
    </source>
</evidence>
<dbReference type="RefSeq" id="WP_052565209.1">
    <property type="nucleotide sequence ID" value="NZ_JQKF01000002.1"/>
</dbReference>
<name>A0A0D8FXU8_9ACTN</name>
<comment type="function">
    <text evidence="9">Site-specific tyrosine recombinase, which acts by catalyzing the cutting and rejoining of the recombining DNA molecules. The XerC-XerD complex is essential to convert dimers of the bacterial chromosome into monomers to permit their segregation at cell division. It also contributes to the segregational stability of plasmids.</text>
</comment>
<feature type="domain" description="Tyr recombinase" evidence="10">
    <location>
        <begin position="116"/>
        <end position="300"/>
    </location>
</feature>
<dbReference type="PANTHER" id="PTHR30349">
    <property type="entry name" value="PHAGE INTEGRASE-RELATED"/>
    <property type="match status" value="1"/>
</dbReference>
<keyword evidence="4 9" id="KW-0159">Chromosome partition</keyword>
<dbReference type="OrthoDB" id="9801717at2"/>
<dbReference type="InterPro" id="IPR050090">
    <property type="entry name" value="Tyrosine_recombinase_XerCD"/>
</dbReference>
<dbReference type="Gene3D" id="1.10.150.130">
    <property type="match status" value="1"/>
</dbReference>
<evidence type="ECO:0000256" key="3">
    <source>
        <dbReference type="ARBA" id="ARBA00022618"/>
    </source>
</evidence>
<dbReference type="GO" id="GO:0009037">
    <property type="term" value="F:tyrosine-based site-specific recombinase activity"/>
    <property type="evidence" value="ECO:0007669"/>
    <property type="project" value="UniProtKB-UniRule"/>
</dbReference>
<evidence type="ECO:0000256" key="9">
    <source>
        <dbReference type="HAMAP-Rule" id="MF_01808"/>
    </source>
</evidence>
<accession>A0A0D8FXU8</accession>
<dbReference type="InterPro" id="IPR011010">
    <property type="entry name" value="DNA_brk_join_enz"/>
</dbReference>
<dbReference type="InterPro" id="IPR004107">
    <property type="entry name" value="Integrase_SAM-like_N"/>
</dbReference>
<keyword evidence="3 9" id="KW-0132">Cell division</keyword>
<evidence type="ECO:0000313" key="12">
    <source>
        <dbReference type="EMBL" id="KJE77976.1"/>
    </source>
</evidence>
<evidence type="ECO:0000256" key="1">
    <source>
        <dbReference type="ARBA" id="ARBA00004496"/>
    </source>
</evidence>
<feature type="active site" evidence="9">
    <location>
        <position position="252"/>
    </location>
</feature>
<dbReference type="CDD" id="cd00798">
    <property type="entry name" value="INT_XerDC_C"/>
    <property type="match status" value="1"/>
</dbReference>
<feature type="active site" evidence="9">
    <location>
        <position position="156"/>
    </location>
</feature>
<dbReference type="PROSITE" id="PS51900">
    <property type="entry name" value="CB"/>
    <property type="match status" value="1"/>
</dbReference>
<evidence type="ECO:0000259" key="11">
    <source>
        <dbReference type="PROSITE" id="PS51900"/>
    </source>
</evidence>
<keyword evidence="2 9" id="KW-0963">Cytoplasm</keyword>
<dbReference type="InterPro" id="IPR010998">
    <property type="entry name" value="Integrase_recombinase_N"/>
</dbReference>
<dbReference type="InterPro" id="IPR023009">
    <property type="entry name" value="Tyrosine_recombinase_XerC/XerD"/>
</dbReference>
<evidence type="ECO:0000259" key="10">
    <source>
        <dbReference type="PROSITE" id="PS51898"/>
    </source>
</evidence>
<dbReference type="SUPFAM" id="SSF56349">
    <property type="entry name" value="DNA breaking-rejoining enzymes"/>
    <property type="match status" value="1"/>
</dbReference>
<comment type="subunit">
    <text evidence="9">Forms a cyclic heterotetrameric complex composed of two molecules of XerC and two molecules of XerD.</text>
</comment>
<gene>
    <name evidence="12" type="primary">xerD1</name>
    <name evidence="9" type="synonym">xerC</name>
    <name evidence="12" type="ORF">FEAC_03480</name>
</gene>
<organism evidence="12 13">
    <name type="scientific">Ferrimicrobium acidiphilum DSM 19497</name>
    <dbReference type="NCBI Taxonomy" id="1121877"/>
    <lineage>
        <taxon>Bacteria</taxon>
        <taxon>Bacillati</taxon>
        <taxon>Actinomycetota</taxon>
        <taxon>Acidimicrobiia</taxon>
        <taxon>Acidimicrobiales</taxon>
        <taxon>Acidimicrobiaceae</taxon>
        <taxon>Ferrimicrobium</taxon>
    </lineage>
</organism>
<dbReference type="eggNOG" id="COG4974">
    <property type="taxonomic scope" value="Bacteria"/>
</dbReference>
<keyword evidence="13" id="KW-1185">Reference proteome</keyword>
<feature type="active site" description="O-(3'-phospho-DNA)-tyrosine intermediate" evidence="9">
    <location>
        <position position="287"/>
    </location>
</feature>
<dbReference type="Pfam" id="PF00589">
    <property type="entry name" value="Phage_integrase"/>
    <property type="match status" value="1"/>
</dbReference>
<dbReference type="InterPro" id="IPR002104">
    <property type="entry name" value="Integrase_catalytic"/>
</dbReference>
<keyword evidence="7 9" id="KW-0233">DNA recombination</keyword>
<comment type="caution">
    <text evidence="12">The sequence shown here is derived from an EMBL/GenBank/DDBJ whole genome shotgun (WGS) entry which is preliminary data.</text>
</comment>
<dbReference type="Pfam" id="PF02899">
    <property type="entry name" value="Phage_int_SAM_1"/>
    <property type="match status" value="1"/>
</dbReference>
<reference evidence="12 13" key="1">
    <citation type="submission" date="2015-01" db="EMBL/GenBank/DDBJ databases">
        <title>Draft genome of the acidophilic iron oxidizer Ferrimicrobium acidiphilum strain T23.</title>
        <authorList>
            <person name="Poehlein A."/>
            <person name="Eisen S."/>
            <person name="Schloemann M."/>
            <person name="Johnson B.D."/>
            <person name="Daniel R."/>
            <person name="Muehling M."/>
        </authorList>
    </citation>
    <scope>NUCLEOTIDE SEQUENCE [LARGE SCALE GENOMIC DNA]</scope>
    <source>
        <strain evidence="12 13">T23</strain>
    </source>
</reference>
<evidence type="ECO:0000313" key="13">
    <source>
        <dbReference type="Proteomes" id="UP000032336"/>
    </source>
</evidence>
<evidence type="ECO:0000256" key="2">
    <source>
        <dbReference type="ARBA" id="ARBA00022490"/>
    </source>
</evidence>
<dbReference type="AlphaFoldDB" id="A0A0D8FXU8"/>
<dbReference type="STRING" id="1121877.FEAC_03480"/>
<dbReference type="NCBIfam" id="NF001399">
    <property type="entry name" value="PRK00283.1"/>
    <property type="match status" value="1"/>
</dbReference>
<evidence type="ECO:0000256" key="7">
    <source>
        <dbReference type="ARBA" id="ARBA00023172"/>
    </source>
</evidence>
<comment type="subcellular location">
    <subcellularLocation>
        <location evidence="1 9">Cytoplasm</location>
    </subcellularLocation>
</comment>
<feature type="active site" evidence="9">
    <location>
        <position position="255"/>
    </location>
</feature>
<sequence length="309" mass="33872">MNASVEAEEDLPGSSLIDEYLVFLAVMQERSELTILAYRGDLLRLLGYLLSHETSILGANRQDLAAFLADYKCTTSARSAARAASAARGLYSYLIASGQMVYDPMEGLRLHTEIASLPKALSVAETVTLLEATVPTDPLASRDRAMLELLYASGMRISELVGLDLEDLREDSFWLTVTGKGSKERLVPVPPIAASFLSGYLSESRRQLIRNHPAERAVFVNQTGARLTRQGAWFALKKRAQAVGLGSRFSPHTLRHSCATHLVEAGADLRVIQELLGHASIATTEIYTKVSVAHLTKVYNEFHPRASRS</sequence>
<evidence type="ECO:0000256" key="4">
    <source>
        <dbReference type="ARBA" id="ARBA00022829"/>
    </source>
</evidence>
<dbReference type="GO" id="GO:0003677">
    <property type="term" value="F:DNA binding"/>
    <property type="evidence" value="ECO:0007669"/>
    <property type="project" value="UniProtKB-UniRule"/>
</dbReference>
<comment type="similarity">
    <text evidence="9">Belongs to the 'phage' integrase family. XerC subfamily.</text>
</comment>
<dbReference type="GO" id="GO:0007059">
    <property type="term" value="P:chromosome segregation"/>
    <property type="evidence" value="ECO:0007669"/>
    <property type="project" value="UniProtKB-UniRule"/>
</dbReference>
<keyword evidence="8 9" id="KW-0131">Cell cycle</keyword>